<reference evidence="3" key="2">
    <citation type="submission" date="2015-06" db="UniProtKB">
        <authorList>
            <consortium name="EnsemblMetazoa"/>
        </authorList>
    </citation>
    <scope>IDENTIFICATION</scope>
</reference>
<dbReference type="Gene3D" id="3.40.800.20">
    <property type="entry name" value="Histone deacetylase domain"/>
    <property type="match status" value="2"/>
</dbReference>
<organism evidence="3 4">
    <name type="scientific">Megaselia scalaris</name>
    <name type="common">Humpbacked fly</name>
    <name type="synonym">Phora scalaris</name>
    <dbReference type="NCBI Taxonomy" id="36166"/>
    <lineage>
        <taxon>Eukaryota</taxon>
        <taxon>Metazoa</taxon>
        <taxon>Ecdysozoa</taxon>
        <taxon>Arthropoda</taxon>
        <taxon>Hexapoda</taxon>
        <taxon>Insecta</taxon>
        <taxon>Pterygota</taxon>
        <taxon>Neoptera</taxon>
        <taxon>Endopterygota</taxon>
        <taxon>Diptera</taxon>
        <taxon>Brachycera</taxon>
        <taxon>Muscomorpha</taxon>
        <taxon>Platypezoidea</taxon>
        <taxon>Phoridae</taxon>
        <taxon>Megaseliini</taxon>
        <taxon>Megaselia</taxon>
    </lineage>
</organism>
<dbReference type="GO" id="GO:0040029">
    <property type="term" value="P:epigenetic regulation of gene expression"/>
    <property type="evidence" value="ECO:0007669"/>
    <property type="project" value="TreeGrafter"/>
</dbReference>
<dbReference type="PRINTS" id="PR01270">
    <property type="entry name" value="HDASUPER"/>
</dbReference>
<sequence length="693" mass="78831">MVKSVESRKPNAALLEAKRRAKNLKMLEQEQIVEPVKDVFSKALSSLKMVRSETGIIYDDSMDQHKCFWDEEHQERPERFTEIIKRCQELDLLDKSTSGVTDQEHLEDTSSNYNAIYIHPSTFDLSLLSAGCTIDLVDNIIKKKVQNGMAIIRPPGHHAMKAEFNGYCFFNNVAIAARHALDVLNLKKILIIDWDAHHGQGTQRFFYDDPRVLYFSLHRYEFGEFWPNLRESDYDWIGEGSGKGFNFNIPLNKKFMQNEDYLSVFQQILLPVAFEFQPELVIVSAGYDAAFGCPEGEMALTPAFYSHMTRSLMHLADGKLAIVLEGGYCVRSLAEGATLTLRALLDFPSPTLVDKWEVPSPEICETILNCIYVHRPYWKCLNVQDTYTLEELNNKNPQPDLHKVVQVYKGKLYLKKTTDLECSKNKLCYVYDDKMCEHKNVDEEGHPECPERIKKIKSKFEEFGLTQRMQLLPSRIATTDEVCLAHTRLHLNFVRRLTPKANLKEIGSKFNSVYLHEKTFDCATLAAGSVLNVVDNILTNQFRSGVCVIRPPGHHAEPDQPHGFCIFNNVAIAAQYAIRNGVNKVLIVDWDVHHGNGTQHIFENNPNVLYISIHRYDNATFFPKKTDANYDVVGKGAGEGFNVNIPWNKKGMTDMEYIMVMQQIVLPIAYEFNPELVLVSAGFDAAIGDPLGG</sequence>
<evidence type="ECO:0000313" key="4">
    <source>
        <dbReference type="Proteomes" id="UP000015102"/>
    </source>
</evidence>
<feature type="domain" description="Histone deacetylase" evidence="2">
    <location>
        <begin position="446"/>
        <end position="692"/>
    </location>
</feature>
<dbReference type="OMA" id="RECTANA"/>
<dbReference type="EMBL" id="CAQQ02156475">
    <property type="status" value="NOT_ANNOTATED_CDS"/>
    <property type="molecule type" value="Genomic_DNA"/>
</dbReference>
<dbReference type="InterPro" id="IPR000286">
    <property type="entry name" value="HDACs"/>
</dbReference>
<dbReference type="InterPro" id="IPR023696">
    <property type="entry name" value="Ureohydrolase_dom_sf"/>
</dbReference>
<dbReference type="InterPro" id="IPR023801">
    <property type="entry name" value="His_deacetylse_dom"/>
</dbReference>
<comment type="catalytic activity">
    <reaction evidence="1">
        <text>N(6)-acetyl-L-lysyl-[histone] + H2O = L-lysyl-[histone] + acetate</text>
        <dbReference type="Rhea" id="RHEA:58196"/>
        <dbReference type="Rhea" id="RHEA-COMP:9845"/>
        <dbReference type="Rhea" id="RHEA-COMP:11338"/>
        <dbReference type="ChEBI" id="CHEBI:15377"/>
        <dbReference type="ChEBI" id="CHEBI:29969"/>
        <dbReference type="ChEBI" id="CHEBI:30089"/>
        <dbReference type="ChEBI" id="CHEBI:61930"/>
        <dbReference type="EC" id="3.5.1.98"/>
    </reaction>
</comment>
<keyword evidence="4" id="KW-1185">Reference proteome</keyword>
<dbReference type="GO" id="GO:0000118">
    <property type="term" value="C:histone deacetylase complex"/>
    <property type="evidence" value="ECO:0007669"/>
    <property type="project" value="TreeGrafter"/>
</dbReference>
<dbReference type="STRING" id="36166.T1GQY7"/>
<evidence type="ECO:0000259" key="2">
    <source>
        <dbReference type="Pfam" id="PF00850"/>
    </source>
</evidence>
<dbReference type="Proteomes" id="UP000015102">
    <property type="component" value="Unassembled WGS sequence"/>
</dbReference>
<proteinExistence type="predicted"/>
<dbReference type="GO" id="GO:0141221">
    <property type="term" value="F:histone deacetylase activity, hydrolytic mechanism"/>
    <property type="evidence" value="ECO:0007669"/>
    <property type="project" value="UniProtKB-EC"/>
</dbReference>
<evidence type="ECO:0000313" key="3">
    <source>
        <dbReference type="EnsemblMetazoa" id="MESCA006053-PA"/>
    </source>
</evidence>
<dbReference type="SUPFAM" id="SSF52768">
    <property type="entry name" value="Arginase/deacetylase"/>
    <property type="match status" value="2"/>
</dbReference>
<feature type="domain" description="Histone deacetylase" evidence="2">
    <location>
        <begin position="93"/>
        <end position="343"/>
    </location>
</feature>
<dbReference type="InterPro" id="IPR037138">
    <property type="entry name" value="His_deacetylse_dom_sf"/>
</dbReference>
<protein>
    <recommendedName>
        <fullName evidence="2">Histone deacetylase domain-containing protein</fullName>
    </recommendedName>
</protein>
<accession>T1GQY7</accession>
<dbReference type="PANTHER" id="PTHR10625">
    <property type="entry name" value="HISTONE DEACETYLASE HDAC1-RELATED"/>
    <property type="match status" value="1"/>
</dbReference>
<dbReference type="Pfam" id="PF00850">
    <property type="entry name" value="Hist_deacetyl"/>
    <property type="match status" value="2"/>
</dbReference>
<reference evidence="4" key="1">
    <citation type="submission" date="2013-02" db="EMBL/GenBank/DDBJ databases">
        <authorList>
            <person name="Hughes D."/>
        </authorList>
    </citation>
    <scope>NUCLEOTIDE SEQUENCE</scope>
    <source>
        <strain>Durham</strain>
        <strain evidence="4">NC isolate 2 -- Noor lab</strain>
    </source>
</reference>
<dbReference type="PANTHER" id="PTHR10625:SF38">
    <property type="entry name" value="HISTONE DEACETYLASE 6, ISOFORM G"/>
    <property type="match status" value="1"/>
</dbReference>
<evidence type="ECO:0000256" key="1">
    <source>
        <dbReference type="ARBA" id="ARBA00048287"/>
    </source>
</evidence>
<dbReference type="EnsemblMetazoa" id="MESCA006053-RA">
    <property type="protein sequence ID" value="MESCA006053-PA"/>
    <property type="gene ID" value="MESCA006053"/>
</dbReference>
<dbReference type="HOGENOM" id="CLU_007727_2_0_1"/>
<name>T1GQY7_MEGSC</name>
<dbReference type="AlphaFoldDB" id="T1GQY7"/>